<evidence type="ECO:0000256" key="1">
    <source>
        <dbReference type="ARBA" id="ARBA00004479"/>
    </source>
</evidence>
<dbReference type="OrthoDB" id="6019866at2759"/>
<dbReference type="RefSeq" id="XP_029000729.1">
    <property type="nucleotide sequence ID" value="XM_029144896.3"/>
</dbReference>
<dbReference type="InParanoid" id="A0A6P7M3S0"/>
<keyword evidence="3 9" id="KW-0812">Transmembrane</keyword>
<feature type="transmembrane region" description="Helical" evidence="9">
    <location>
        <begin position="327"/>
        <end position="350"/>
    </location>
</feature>
<dbReference type="Pfam" id="PF01582">
    <property type="entry name" value="TIR"/>
    <property type="match status" value="1"/>
</dbReference>
<dbReference type="Proteomes" id="UP000515150">
    <property type="component" value="Chromosome 3"/>
</dbReference>
<keyword evidence="5" id="KW-1015">Disulfide bond</keyword>
<dbReference type="InterPro" id="IPR036179">
    <property type="entry name" value="Ig-like_dom_sf"/>
</dbReference>
<keyword evidence="4 9" id="KW-1133">Transmembrane helix</keyword>
<evidence type="ECO:0000256" key="8">
    <source>
        <dbReference type="ARBA" id="ARBA00023319"/>
    </source>
</evidence>
<dbReference type="FunFam" id="2.60.40.10:FF:000284">
    <property type="entry name" value="interleukin-1 receptor accessory protein-like 1"/>
    <property type="match status" value="1"/>
</dbReference>
<dbReference type="SUPFAM" id="SSF52200">
    <property type="entry name" value="Toll/Interleukin receptor TIR domain"/>
    <property type="match status" value="1"/>
</dbReference>
<dbReference type="SMART" id="SM00255">
    <property type="entry name" value="TIR"/>
    <property type="match status" value="1"/>
</dbReference>
<dbReference type="SUPFAM" id="SSF48726">
    <property type="entry name" value="Immunoglobulin"/>
    <property type="match status" value="2"/>
</dbReference>
<keyword evidence="13" id="KW-1185">Reference proteome</keyword>
<dbReference type="GO" id="GO:0042008">
    <property type="term" value="F:interleukin-18 receptor activity"/>
    <property type="evidence" value="ECO:0007669"/>
    <property type="project" value="TreeGrafter"/>
</dbReference>
<keyword evidence="7" id="KW-0325">Glycoprotein</keyword>
<dbReference type="PROSITE" id="PS50835">
    <property type="entry name" value="IG_LIKE"/>
    <property type="match status" value="1"/>
</dbReference>
<organism evidence="13 14">
    <name type="scientific">Betta splendens</name>
    <name type="common">Siamese fighting fish</name>
    <dbReference type="NCBI Taxonomy" id="158456"/>
    <lineage>
        <taxon>Eukaryota</taxon>
        <taxon>Metazoa</taxon>
        <taxon>Chordata</taxon>
        <taxon>Craniata</taxon>
        <taxon>Vertebrata</taxon>
        <taxon>Euteleostomi</taxon>
        <taxon>Actinopterygii</taxon>
        <taxon>Neopterygii</taxon>
        <taxon>Teleostei</taxon>
        <taxon>Neoteleostei</taxon>
        <taxon>Acanthomorphata</taxon>
        <taxon>Anabantaria</taxon>
        <taxon>Anabantiformes</taxon>
        <taxon>Anabantoidei</taxon>
        <taxon>Osphronemidae</taxon>
        <taxon>Betta</taxon>
    </lineage>
</organism>
<evidence type="ECO:0000256" key="9">
    <source>
        <dbReference type="SAM" id="Phobius"/>
    </source>
</evidence>
<evidence type="ECO:0000313" key="13">
    <source>
        <dbReference type="Proteomes" id="UP000515150"/>
    </source>
</evidence>
<dbReference type="InterPro" id="IPR013783">
    <property type="entry name" value="Ig-like_fold"/>
</dbReference>
<dbReference type="Gene3D" id="3.40.50.10140">
    <property type="entry name" value="Toll/interleukin-1 receptor homology (TIR) domain"/>
    <property type="match status" value="1"/>
</dbReference>
<feature type="domain" description="Ig-like" evidence="12">
    <location>
        <begin position="211"/>
        <end position="317"/>
    </location>
</feature>
<sequence>MQTEFILICFFMPVFSEGCCAGNQKKTNSDFQQDRTNLHYRAVEGETFMVPCLGFRAGECTTGNKGLPLNCGKAFTAHAKHSGNYTCDTGGSQIFFFLQVLDKDSLGCFHTKESSVILLISAGGTIPCPGQDCGNSKHMSRTIWYKGNKPMSAQNRAYCVENRTLHLCQVSDLDHGVYFCDRNVIEEGIEWTFRRAVQVTVTPANLIAPYPPTIVEPDNYTSKEVELGQAYTLTCKIYFPVEVNILYNVKWFMNYNGNTKNVITLHMEKPQLDRRTFENEVIQKAVINDVTEQHLNHTYTCFASNTAGNSSATIELKKVIKVKWPSLIGYPFVGLLVITGVGVVLHVKWLELQLFYRSHMQDGKHDEDEKEFDVFVSYVWSPVSAVKADVTGPDTDETARLSGTLTSKEQSETHTPLAVLLPHVLEDEWGYRLFMLERDVLPGGAYTNDVVLAIQRSRMLICVLSSDYLCDSNAVFILETGIKALLQNSVPKLLLIWTSSTSTRLIQTDPPLPRVVQRGLKVLPTLNWTSGNLSGEANHSFWKCLRNAMPSRQNHCFRQSDCQW</sequence>
<dbReference type="InterPro" id="IPR007110">
    <property type="entry name" value="Ig-like_dom"/>
</dbReference>
<dbReference type="PANTHER" id="PTHR11890">
    <property type="entry name" value="INTERLEUKIN-1 RECEPTOR FAMILY MEMBER"/>
    <property type="match status" value="1"/>
</dbReference>
<accession>A0A6P7M3S0</accession>
<comment type="similarity">
    <text evidence="2">Belongs to the interleukin-1 receptor family.</text>
</comment>
<dbReference type="InterPro" id="IPR035897">
    <property type="entry name" value="Toll_tir_struct_dom_sf"/>
</dbReference>
<evidence type="ECO:0000256" key="2">
    <source>
        <dbReference type="ARBA" id="ARBA00009752"/>
    </source>
</evidence>
<keyword evidence="8" id="KW-0393">Immunoglobulin domain</keyword>
<feature type="domain" description="TIR" evidence="11">
    <location>
        <begin position="370"/>
        <end position="549"/>
    </location>
</feature>
<dbReference type="AlphaFoldDB" id="A0A6P7M3S0"/>
<reference evidence="14" key="1">
    <citation type="submission" date="2025-08" db="UniProtKB">
        <authorList>
            <consortium name="RefSeq"/>
        </authorList>
    </citation>
    <scope>IDENTIFICATION</scope>
</reference>
<keyword evidence="6" id="KW-0675">Receptor</keyword>
<dbReference type="InterPro" id="IPR015621">
    <property type="entry name" value="IL-1_rcpt_fam"/>
</dbReference>
<proteinExistence type="inferred from homology"/>
<dbReference type="PANTHER" id="PTHR11890:SF23">
    <property type="entry name" value="INTERLEUKIN-18 RECEPTOR ACCESSORY PROTEIN"/>
    <property type="match status" value="1"/>
</dbReference>
<dbReference type="InterPro" id="IPR000157">
    <property type="entry name" value="TIR_dom"/>
</dbReference>
<evidence type="ECO:0000259" key="12">
    <source>
        <dbReference type="PROSITE" id="PS50835"/>
    </source>
</evidence>
<dbReference type="KEGG" id="bspl:114852480"/>
<feature type="chain" id="PRO_5027774226" evidence="10">
    <location>
        <begin position="17"/>
        <end position="564"/>
    </location>
</feature>
<evidence type="ECO:0000256" key="6">
    <source>
        <dbReference type="ARBA" id="ARBA00023170"/>
    </source>
</evidence>
<keyword evidence="9" id="KW-0472">Membrane</keyword>
<dbReference type="GeneID" id="114852480"/>
<evidence type="ECO:0000313" key="14">
    <source>
        <dbReference type="RefSeq" id="XP_029000729.1"/>
    </source>
</evidence>
<dbReference type="GO" id="GO:0016020">
    <property type="term" value="C:membrane"/>
    <property type="evidence" value="ECO:0007669"/>
    <property type="project" value="UniProtKB-SubCell"/>
</dbReference>
<evidence type="ECO:0000256" key="5">
    <source>
        <dbReference type="ARBA" id="ARBA00023157"/>
    </source>
</evidence>
<protein>
    <submittedName>
        <fullName evidence="14">Interleukin-18 receptor accessory protein-like isoform X1</fullName>
    </submittedName>
</protein>
<evidence type="ECO:0000256" key="4">
    <source>
        <dbReference type="ARBA" id="ARBA00022989"/>
    </source>
</evidence>
<evidence type="ECO:0000259" key="11">
    <source>
        <dbReference type="PROSITE" id="PS50104"/>
    </source>
</evidence>
<evidence type="ECO:0000256" key="3">
    <source>
        <dbReference type="ARBA" id="ARBA00022692"/>
    </source>
</evidence>
<evidence type="ECO:0000256" key="7">
    <source>
        <dbReference type="ARBA" id="ARBA00023180"/>
    </source>
</evidence>
<evidence type="ECO:0000256" key="10">
    <source>
        <dbReference type="SAM" id="SignalP"/>
    </source>
</evidence>
<name>A0A6P7M3S0_BETSP</name>
<gene>
    <name evidence="14" type="primary">LOC114852480</name>
</gene>
<dbReference type="Gene3D" id="2.60.40.10">
    <property type="entry name" value="Immunoglobulins"/>
    <property type="match status" value="2"/>
</dbReference>
<dbReference type="PROSITE" id="PS50104">
    <property type="entry name" value="TIR"/>
    <property type="match status" value="1"/>
</dbReference>
<comment type="subcellular location">
    <subcellularLocation>
        <location evidence="1">Membrane</location>
        <topology evidence="1">Single-pass type I membrane protein</topology>
    </subcellularLocation>
</comment>
<keyword evidence="10" id="KW-0732">Signal</keyword>
<feature type="signal peptide" evidence="10">
    <location>
        <begin position="1"/>
        <end position="16"/>
    </location>
</feature>